<organism evidence="2 3">
    <name type="scientific">Marinobacter adhaerens</name>
    <dbReference type="NCBI Taxonomy" id="1033846"/>
    <lineage>
        <taxon>Bacteria</taxon>
        <taxon>Pseudomonadati</taxon>
        <taxon>Pseudomonadota</taxon>
        <taxon>Gammaproteobacteria</taxon>
        <taxon>Pseudomonadales</taxon>
        <taxon>Marinobacteraceae</taxon>
        <taxon>Marinobacter</taxon>
    </lineage>
</organism>
<gene>
    <name evidence="2" type="ORF">FH752_08345</name>
</gene>
<proteinExistence type="predicted"/>
<dbReference type="InterPro" id="IPR016181">
    <property type="entry name" value="Acyl_CoA_acyltransferase"/>
</dbReference>
<reference evidence="2 3" key="1">
    <citation type="submission" date="2019-06" db="EMBL/GenBank/DDBJ databases">
        <title>Enrichment of Autotrophic Halophilic Microorganisms from Red Sea Brine Pool Using Microbial Electrosynthesis System.</title>
        <authorList>
            <person name="Alqahtani M.F."/>
            <person name="Bajracharya S."/>
            <person name="Katuri K.P."/>
            <person name="Ali M."/>
            <person name="Saikaly P.E."/>
        </authorList>
    </citation>
    <scope>NUCLEOTIDE SEQUENCE [LARGE SCALE GENOMIC DNA]</scope>
    <source>
        <strain evidence="2">MES15</strain>
    </source>
</reference>
<dbReference type="InterPro" id="IPR038740">
    <property type="entry name" value="BioF2-like_GNAT_dom"/>
</dbReference>
<name>A0A844HWY8_9GAMM</name>
<dbReference type="GO" id="GO:0016740">
    <property type="term" value="F:transferase activity"/>
    <property type="evidence" value="ECO:0007669"/>
    <property type="project" value="UniProtKB-KW"/>
</dbReference>
<evidence type="ECO:0000259" key="1">
    <source>
        <dbReference type="Pfam" id="PF13480"/>
    </source>
</evidence>
<sequence>MSLFQTSAWQGAWWDVWGSTPGFQIAVAGGEGQSGLYLDQYLLRGVLPIRCLQFIGTNYRRVSTPRTEYNGMNPAWFTGDDSKSVLDLPWSEAVFRDLIDNTAEIDEIKRLCSEKGWSLRIVHEDWAYQISTSVAFSSYLKSLGSNTRLRLFNRRKLLESCGTVERKNLWPANPDGFFELLNMFHEARWGAPCFGAQSLAFHKQFLKNIVDEGGAPELSVIYCDQKAISVLYNVAFEGVVYNLQSGFLEAFHRKLALGTLHLGYSIEDACLSPDIRTFDLLAGGGKNENYKKRLASNVIPLVSVMIVRSRLLKLLYRLKQRDW</sequence>
<dbReference type="Pfam" id="PF13480">
    <property type="entry name" value="Acetyltransf_6"/>
    <property type="match status" value="1"/>
</dbReference>
<accession>A0A844HWY8</accession>
<dbReference type="Proteomes" id="UP000431462">
    <property type="component" value="Unassembled WGS sequence"/>
</dbReference>
<protein>
    <submittedName>
        <fullName evidence="2">GNAT family N-acetyltransferase</fullName>
    </submittedName>
</protein>
<keyword evidence="2" id="KW-0808">Transferase</keyword>
<evidence type="ECO:0000313" key="2">
    <source>
        <dbReference type="EMBL" id="MTI98616.1"/>
    </source>
</evidence>
<comment type="caution">
    <text evidence="2">The sequence shown here is derived from an EMBL/GenBank/DDBJ whole genome shotgun (WGS) entry which is preliminary data.</text>
</comment>
<evidence type="ECO:0000313" key="3">
    <source>
        <dbReference type="Proteomes" id="UP000431462"/>
    </source>
</evidence>
<dbReference type="SUPFAM" id="SSF55729">
    <property type="entry name" value="Acyl-CoA N-acyltransferases (Nat)"/>
    <property type="match status" value="1"/>
</dbReference>
<dbReference type="EMBL" id="VENC01000008">
    <property type="protein sequence ID" value="MTI98616.1"/>
    <property type="molecule type" value="Genomic_DNA"/>
</dbReference>
<dbReference type="AlphaFoldDB" id="A0A844HWY8"/>
<dbReference type="Gene3D" id="3.40.630.30">
    <property type="match status" value="1"/>
</dbReference>
<feature type="domain" description="BioF2-like acetyltransferase" evidence="1">
    <location>
        <begin position="146"/>
        <end position="292"/>
    </location>
</feature>